<feature type="domain" description="ABC transmembrane type-1" evidence="6">
    <location>
        <begin position="63"/>
        <end position="222"/>
    </location>
</feature>
<dbReference type="Proteomes" id="UP001209878">
    <property type="component" value="Unassembled WGS sequence"/>
</dbReference>
<feature type="transmembrane region" description="Helical" evidence="5">
    <location>
        <begin position="97"/>
        <end position="116"/>
    </location>
</feature>
<evidence type="ECO:0000313" key="8">
    <source>
        <dbReference type="Proteomes" id="UP001209878"/>
    </source>
</evidence>
<name>A0AAD9JPL5_RIDPI</name>
<feature type="transmembrane region" description="Helical" evidence="5">
    <location>
        <begin position="12"/>
        <end position="30"/>
    </location>
</feature>
<evidence type="ECO:0000256" key="3">
    <source>
        <dbReference type="ARBA" id="ARBA00022989"/>
    </source>
</evidence>
<dbReference type="Pfam" id="PF00005">
    <property type="entry name" value="ABC_tran"/>
    <property type="match status" value="1"/>
</dbReference>
<evidence type="ECO:0000256" key="5">
    <source>
        <dbReference type="SAM" id="Phobius"/>
    </source>
</evidence>
<dbReference type="GO" id="GO:0016887">
    <property type="term" value="F:ATP hydrolysis activity"/>
    <property type="evidence" value="ECO:0007669"/>
    <property type="project" value="InterPro"/>
</dbReference>
<dbReference type="EMBL" id="JAODUO010001916">
    <property type="protein sequence ID" value="KAK2157053.1"/>
    <property type="molecule type" value="Genomic_DNA"/>
</dbReference>
<keyword evidence="2 5" id="KW-0812">Transmembrane</keyword>
<dbReference type="InterPro" id="IPR027417">
    <property type="entry name" value="P-loop_NTPase"/>
</dbReference>
<dbReference type="InterPro" id="IPR036640">
    <property type="entry name" value="ABC1_TM_sf"/>
</dbReference>
<dbReference type="SUPFAM" id="SSF90123">
    <property type="entry name" value="ABC transporter transmembrane region"/>
    <property type="match status" value="1"/>
</dbReference>
<accession>A0AAD9JPL5</accession>
<dbReference type="CDD" id="cd18577">
    <property type="entry name" value="ABC_6TM_Pgp_ABCB1_D1_like"/>
    <property type="match status" value="1"/>
</dbReference>
<dbReference type="Gene3D" id="1.20.1560.10">
    <property type="entry name" value="ABC transporter type 1, transmembrane domain"/>
    <property type="match status" value="1"/>
</dbReference>
<dbReference type="InterPro" id="IPR003439">
    <property type="entry name" value="ABC_transporter-like_ATP-bd"/>
</dbReference>
<evidence type="ECO:0000256" key="1">
    <source>
        <dbReference type="ARBA" id="ARBA00004141"/>
    </source>
</evidence>
<gene>
    <name evidence="7" type="ORF">NP493_1916g00030</name>
</gene>
<dbReference type="GO" id="GO:0140359">
    <property type="term" value="F:ABC-type transporter activity"/>
    <property type="evidence" value="ECO:0007669"/>
    <property type="project" value="InterPro"/>
</dbReference>
<comment type="subcellular location">
    <subcellularLocation>
        <location evidence="1">Membrane</location>
        <topology evidence="1">Multi-pass membrane protein</topology>
    </subcellularLocation>
</comment>
<dbReference type="AlphaFoldDB" id="A0AAD9JPL5"/>
<comment type="caution">
    <text evidence="7">The sequence shown here is derived from an EMBL/GenBank/DDBJ whole genome shotgun (WGS) entry which is preliminary data.</text>
</comment>
<evidence type="ECO:0000259" key="6">
    <source>
        <dbReference type="PROSITE" id="PS50929"/>
    </source>
</evidence>
<dbReference type="SUPFAM" id="SSF52540">
    <property type="entry name" value="P-loop containing nucleoside triphosphate hydrolases"/>
    <property type="match status" value="1"/>
</dbReference>
<dbReference type="PANTHER" id="PTHR24222:SF76">
    <property type="entry name" value="MYCOBACTIN IMPORT ATP-BINDING_PERMEASE PROTEIN IRTB"/>
    <property type="match status" value="1"/>
</dbReference>
<dbReference type="InterPro" id="IPR011527">
    <property type="entry name" value="ABC1_TM_dom"/>
</dbReference>
<dbReference type="PROSITE" id="PS50929">
    <property type="entry name" value="ABC_TM1F"/>
    <property type="match status" value="1"/>
</dbReference>
<feature type="transmembrane region" description="Helical" evidence="5">
    <location>
        <begin position="193"/>
        <end position="214"/>
    </location>
</feature>
<dbReference type="InterPro" id="IPR039421">
    <property type="entry name" value="Type_1_exporter"/>
</dbReference>
<dbReference type="Gene3D" id="3.40.50.300">
    <property type="entry name" value="P-loop containing nucleotide triphosphate hydrolases"/>
    <property type="match status" value="1"/>
</dbReference>
<sequence length="351" mass="38051">MLIGTLCSCLEGAAMPLMMFLFGSMADIFIEDSADRRRHVQSDYPRLNDSSVLTITHPNTFADINRIQQGISENLGRLISGLCAFVSGYMAGFVYGWRLTIVLAVVSPLLAVGAELTRMELKAYAKAGAVAEESISCIRTVTAFGGQEKEYSRKGLINGGSEGFVTFILFALYALAFWYGSQLVATEPALYSGGRVIAVLYCVMTGAFSIGSAAPNIQAFSAARGAAAAIFNIIDQIVLDGIDIQDIDVQWLRKHIGVVYQEPELFNTTVAENIQYGGDGVSGDDIERAAREANAHDFIMALPKKQRIAIARALVRNPKILLLDEATSSVDSHCEELVQEALNKVSVTWCL</sequence>
<dbReference type="GO" id="GO:0005524">
    <property type="term" value="F:ATP binding"/>
    <property type="evidence" value="ECO:0007669"/>
    <property type="project" value="InterPro"/>
</dbReference>
<keyword evidence="4 5" id="KW-0472">Membrane</keyword>
<keyword evidence="8" id="KW-1185">Reference proteome</keyword>
<evidence type="ECO:0000256" key="4">
    <source>
        <dbReference type="ARBA" id="ARBA00023136"/>
    </source>
</evidence>
<evidence type="ECO:0000256" key="2">
    <source>
        <dbReference type="ARBA" id="ARBA00022692"/>
    </source>
</evidence>
<organism evidence="7 8">
    <name type="scientific">Ridgeia piscesae</name>
    <name type="common">Tubeworm</name>
    <dbReference type="NCBI Taxonomy" id="27915"/>
    <lineage>
        <taxon>Eukaryota</taxon>
        <taxon>Metazoa</taxon>
        <taxon>Spiralia</taxon>
        <taxon>Lophotrochozoa</taxon>
        <taxon>Annelida</taxon>
        <taxon>Polychaeta</taxon>
        <taxon>Sedentaria</taxon>
        <taxon>Canalipalpata</taxon>
        <taxon>Sabellida</taxon>
        <taxon>Siboglinidae</taxon>
        <taxon>Ridgeia</taxon>
    </lineage>
</organism>
<feature type="transmembrane region" description="Helical" evidence="5">
    <location>
        <begin position="163"/>
        <end position="181"/>
    </location>
</feature>
<evidence type="ECO:0000313" key="7">
    <source>
        <dbReference type="EMBL" id="KAK2157053.1"/>
    </source>
</evidence>
<proteinExistence type="predicted"/>
<keyword evidence="3 5" id="KW-1133">Transmembrane helix</keyword>
<dbReference type="Pfam" id="PF00664">
    <property type="entry name" value="ABC_membrane"/>
    <property type="match status" value="1"/>
</dbReference>
<reference evidence="7" key="1">
    <citation type="journal article" date="2023" name="Mol. Biol. Evol.">
        <title>Third-Generation Sequencing Reveals the Adaptive Role of the Epigenome in Three Deep-Sea Polychaetes.</title>
        <authorList>
            <person name="Perez M."/>
            <person name="Aroh O."/>
            <person name="Sun Y."/>
            <person name="Lan Y."/>
            <person name="Juniper S.K."/>
            <person name="Young C.R."/>
            <person name="Angers B."/>
            <person name="Qian P.Y."/>
        </authorList>
    </citation>
    <scope>NUCLEOTIDE SEQUENCE</scope>
    <source>
        <strain evidence="7">R07B-5</strain>
    </source>
</reference>
<dbReference type="PANTHER" id="PTHR24222">
    <property type="entry name" value="ABC TRANSPORTER B FAMILY"/>
    <property type="match status" value="1"/>
</dbReference>
<dbReference type="GO" id="GO:0005886">
    <property type="term" value="C:plasma membrane"/>
    <property type="evidence" value="ECO:0007669"/>
    <property type="project" value="TreeGrafter"/>
</dbReference>
<protein>
    <recommendedName>
        <fullName evidence="6">ABC transmembrane type-1 domain-containing protein</fullName>
    </recommendedName>
</protein>